<keyword evidence="3" id="KW-1185">Reference proteome</keyword>
<dbReference type="Proteomes" id="UP000507245">
    <property type="component" value="Unassembled WGS sequence"/>
</dbReference>
<proteinExistence type="predicted"/>
<name>A0A6J5X2P3_PRUAR</name>
<keyword evidence="1" id="KW-0732">Signal</keyword>
<evidence type="ECO:0000313" key="2">
    <source>
        <dbReference type="EMBL" id="CAB4305148.1"/>
    </source>
</evidence>
<gene>
    <name evidence="2" type="ORF">ORAREDHAP_LOCUS23023</name>
</gene>
<dbReference type="OrthoDB" id="1156795at2759"/>
<feature type="signal peptide" evidence="1">
    <location>
        <begin position="1"/>
        <end position="19"/>
    </location>
</feature>
<protein>
    <submittedName>
        <fullName evidence="2">Uncharacterized protein</fullName>
    </submittedName>
</protein>
<organism evidence="2 3">
    <name type="scientific">Prunus armeniaca</name>
    <name type="common">Apricot</name>
    <name type="synonym">Armeniaca vulgaris</name>
    <dbReference type="NCBI Taxonomy" id="36596"/>
    <lineage>
        <taxon>Eukaryota</taxon>
        <taxon>Viridiplantae</taxon>
        <taxon>Streptophyta</taxon>
        <taxon>Embryophyta</taxon>
        <taxon>Tracheophyta</taxon>
        <taxon>Spermatophyta</taxon>
        <taxon>Magnoliopsida</taxon>
        <taxon>eudicotyledons</taxon>
        <taxon>Gunneridae</taxon>
        <taxon>Pentapetalae</taxon>
        <taxon>rosids</taxon>
        <taxon>fabids</taxon>
        <taxon>Rosales</taxon>
        <taxon>Rosaceae</taxon>
        <taxon>Amygdaloideae</taxon>
        <taxon>Amygdaleae</taxon>
        <taxon>Prunus</taxon>
    </lineage>
</organism>
<feature type="chain" id="PRO_5027111683" evidence="1">
    <location>
        <begin position="20"/>
        <end position="79"/>
    </location>
</feature>
<sequence>MLQLTSFILGLLFVMHALGHFTTAAHAHQGKEELSMTGKPVILSGHKEASCTRQVTLRYNRVVICTSTQQCKKLFEECE</sequence>
<accession>A0A6J5X2P3</accession>
<evidence type="ECO:0000313" key="3">
    <source>
        <dbReference type="Proteomes" id="UP000507245"/>
    </source>
</evidence>
<evidence type="ECO:0000256" key="1">
    <source>
        <dbReference type="SAM" id="SignalP"/>
    </source>
</evidence>
<reference evidence="3" key="1">
    <citation type="journal article" date="2020" name="Genome Biol.">
        <title>Gamete binning: chromosome-level and haplotype-resolved genome assembly enabled by high-throughput single-cell sequencing of gamete genomes.</title>
        <authorList>
            <person name="Campoy J.A."/>
            <person name="Sun H."/>
            <person name="Goel M."/>
            <person name="Jiao W.-B."/>
            <person name="Folz-Donahue K."/>
            <person name="Wang N."/>
            <person name="Rubio M."/>
            <person name="Liu C."/>
            <person name="Kukat C."/>
            <person name="Ruiz D."/>
            <person name="Huettel B."/>
            <person name="Schneeberger K."/>
        </authorList>
    </citation>
    <scope>NUCLEOTIDE SEQUENCE [LARGE SCALE GENOMIC DNA]</scope>
    <source>
        <strain evidence="3">cv. Rojo Pasion</strain>
    </source>
</reference>
<dbReference type="EMBL" id="CAEKKB010000003">
    <property type="protein sequence ID" value="CAB4305148.1"/>
    <property type="molecule type" value="Genomic_DNA"/>
</dbReference>
<dbReference type="AlphaFoldDB" id="A0A6J5X2P3"/>